<name>A0AAV0YD38_9HEMI</name>
<dbReference type="Proteomes" id="UP001160148">
    <property type="component" value="Unassembled WGS sequence"/>
</dbReference>
<keyword evidence="2" id="KW-1185">Reference proteome</keyword>
<protein>
    <submittedName>
        <fullName evidence="1">Uncharacterized protein</fullName>
    </submittedName>
</protein>
<proteinExistence type="predicted"/>
<reference evidence="1 2" key="1">
    <citation type="submission" date="2023-01" db="EMBL/GenBank/DDBJ databases">
        <authorList>
            <person name="Whitehead M."/>
        </authorList>
    </citation>
    <scope>NUCLEOTIDE SEQUENCE [LARGE SCALE GENOMIC DNA]</scope>
</reference>
<evidence type="ECO:0000313" key="1">
    <source>
        <dbReference type="EMBL" id="CAI6377748.1"/>
    </source>
</evidence>
<sequence>MECVRPTRNRFPARIPDIGRARLTLPIVTRGHVPKAAVVFKVRQTHKLPTSGRFFTRVQVPWTTLFSGVPKALQVAVGRGVLTYRLVPWTAPVVCVLKALELSIGSRQHAHGSRPWEPVTFGELPVTFSIIEYSKKKIKFDHYNKYIKQHIWRNLPNDLALLFE</sequence>
<organism evidence="1 2">
    <name type="scientific">Macrosiphum euphorbiae</name>
    <name type="common">potato aphid</name>
    <dbReference type="NCBI Taxonomy" id="13131"/>
    <lineage>
        <taxon>Eukaryota</taxon>
        <taxon>Metazoa</taxon>
        <taxon>Ecdysozoa</taxon>
        <taxon>Arthropoda</taxon>
        <taxon>Hexapoda</taxon>
        <taxon>Insecta</taxon>
        <taxon>Pterygota</taxon>
        <taxon>Neoptera</taxon>
        <taxon>Paraneoptera</taxon>
        <taxon>Hemiptera</taxon>
        <taxon>Sternorrhyncha</taxon>
        <taxon>Aphidomorpha</taxon>
        <taxon>Aphidoidea</taxon>
        <taxon>Aphididae</taxon>
        <taxon>Macrosiphini</taxon>
        <taxon>Macrosiphum</taxon>
    </lineage>
</organism>
<dbReference type="AlphaFoldDB" id="A0AAV0YD38"/>
<comment type="caution">
    <text evidence="1">The sequence shown here is derived from an EMBL/GenBank/DDBJ whole genome shotgun (WGS) entry which is preliminary data.</text>
</comment>
<dbReference type="EMBL" id="CARXXK010001838">
    <property type="protein sequence ID" value="CAI6377748.1"/>
    <property type="molecule type" value="Genomic_DNA"/>
</dbReference>
<accession>A0AAV0YD38</accession>
<evidence type="ECO:0000313" key="2">
    <source>
        <dbReference type="Proteomes" id="UP001160148"/>
    </source>
</evidence>
<gene>
    <name evidence="1" type="ORF">MEUPH1_LOCUS30963</name>
</gene>